<reference evidence="6" key="1">
    <citation type="journal article" date="2021" name="PeerJ">
        <title>Extensive microbial diversity within the chicken gut microbiome revealed by metagenomics and culture.</title>
        <authorList>
            <person name="Gilroy R."/>
            <person name="Ravi A."/>
            <person name="Getino M."/>
            <person name="Pursley I."/>
            <person name="Horton D.L."/>
            <person name="Alikhan N.F."/>
            <person name="Baker D."/>
            <person name="Gharbi K."/>
            <person name="Hall N."/>
            <person name="Watson M."/>
            <person name="Adriaenssens E.M."/>
            <person name="Foster-Nyarko E."/>
            <person name="Jarju S."/>
            <person name="Secka A."/>
            <person name="Antonio M."/>
            <person name="Oren A."/>
            <person name="Chaudhuri R.R."/>
            <person name="La Ragione R."/>
            <person name="Hildebrand F."/>
            <person name="Pallen M.J."/>
        </authorList>
    </citation>
    <scope>NUCLEOTIDE SEQUENCE</scope>
    <source>
        <strain evidence="6">CHK188-5543</strain>
    </source>
</reference>
<dbReference type="InterPro" id="IPR016431">
    <property type="entry name" value="Pyrv-formate_lyase-activ_prd"/>
</dbReference>
<dbReference type="PANTHER" id="PTHR43075:SF1">
    <property type="entry name" value="FORMATE LYASE ACTIVATING ENZYME, PUTATIVE (AFU_ORTHOLOGUE AFUA_2G15630)-RELATED"/>
    <property type="match status" value="1"/>
</dbReference>
<dbReference type="EMBL" id="DXES01000128">
    <property type="protein sequence ID" value="HIX65793.1"/>
    <property type="molecule type" value="Genomic_DNA"/>
</dbReference>
<evidence type="ECO:0000313" key="6">
    <source>
        <dbReference type="EMBL" id="HIX65793.1"/>
    </source>
</evidence>
<name>A0A9D1WRI1_9FIRM</name>
<evidence type="ECO:0000313" key="7">
    <source>
        <dbReference type="Proteomes" id="UP000886800"/>
    </source>
</evidence>
<keyword evidence="4 5" id="KW-0411">Iron-sulfur</keyword>
<dbReference type="GO" id="GO:0003824">
    <property type="term" value="F:catalytic activity"/>
    <property type="evidence" value="ECO:0007669"/>
    <property type="project" value="InterPro"/>
</dbReference>
<proteinExistence type="predicted"/>
<dbReference type="CDD" id="cd01335">
    <property type="entry name" value="Radical_SAM"/>
    <property type="match status" value="1"/>
</dbReference>
<keyword evidence="1 5" id="KW-0949">S-adenosyl-L-methionine</keyword>
<evidence type="ECO:0000256" key="4">
    <source>
        <dbReference type="ARBA" id="ARBA00023014"/>
    </source>
</evidence>
<comment type="cofactor">
    <cofactor evidence="5">
        <name>[4Fe-4S] cluster</name>
        <dbReference type="ChEBI" id="CHEBI:49883"/>
    </cofactor>
    <text evidence="5">Binds 1 [4Fe-4S] cluster. The cluster is coordinated with 3 cysteines and an exchangeable S-adenosyl-L-methionine.</text>
</comment>
<gene>
    <name evidence="6" type="ORF">H9736_06035</name>
</gene>
<keyword evidence="2 5" id="KW-0479">Metal-binding</keyword>
<dbReference type="SFLD" id="SFLDG01099">
    <property type="entry name" value="Uncharacterised_Radical_SAM_Su"/>
    <property type="match status" value="1"/>
</dbReference>
<dbReference type="GO" id="GO:0051536">
    <property type="term" value="F:iron-sulfur cluster binding"/>
    <property type="evidence" value="ECO:0007669"/>
    <property type="project" value="UniProtKB-KW"/>
</dbReference>
<evidence type="ECO:0000256" key="5">
    <source>
        <dbReference type="PIRSR" id="PIRSR004869-50"/>
    </source>
</evidence>
<dbReference type="PANTHER" id="PTHR43075">
    <property type="entry name" value="FORMATE LYASE ACTIVATING ENZYME, PUTATIVE (AFU_ORTHOLOGUE AFUA_2G15630)-RELATED"/>
    <property type="match status" value="1"/>
</dbReference>
<dbReference type="Gene3D" id="3.20.20.70">
    <property type="entry name" value="Aldolase class I"/>
    <property type="match status" value="1"/>
</dbReference>
<evidence type="ECO:0000256" key="3">
    <source>
        <dbReference type="ARBA" id="ARBA00023004"/>
    </source>
</evidence>
<dbReference type="AlphaFoldDB" id="A0A9D1WRI1"/>
<dbReference type="InterPro" id="IPR058240">
    <property type="entry name" value="rSAM_sf"/>
</dbReference>
<accession>A0A9D1WRI1</accession>
<evidence type="ECO:0000256" key="1">
    <source>
        <dbReference type="ARBA" id="ARBA00022691"/>
    </source>
</evidence>
<dbReference type="GO" id="GO:0046872">
    <property type="term" value="F:metal ion binding"/>
    <property type="evidence" value="ECO:0007669"/>
    <property type="project" value="UniProtKB-KW"/>
</dbReference>
<feature type="binding site" evidence="5">
    <location>
        <position position="61"/>
    </location>
    <ligand>
        <name>[4Fe-4S] cluster</name>
        <dbReference type="ChEBI" id="CHEBI:49883"/>
        <note>4Fe-4S-S-AdoMet</note>
    </ligand>
</feature>
<organism evidence="6 7">
    <name type="scientific">Candidatus Anaerotruncus excrementipullorum</name>
    <dbReference type="NCBI Taxonomy" id="2838465"/>
    <lineage>
        <taxon>Bacteria</taxon>
        <taxon>Bacillati</taxon>
        <taxon>Bacillota</taxon>
        <taxon>Clostridia</taxon>
        <taxon>Eubacteriales</taxon>
        <taxon>Oscillospiraceae</taxon>
        <taxon>Anaerotruncus</taxon>
    </lineage>
</organism>
<dbReference type="Proteomes" id="UP000886800">
    <property type="component" value="Unassembled WGS sequence"/>
</dbReference>
<dbReference type="PIRSF" id="PIRSF004869">
    <property type="entry name" value="PflX_prd"/>
    <property type="match status" value="1"/>
</dbReference>
<keyword evidence="3 5" id="KW-0408">Iron</keyword>
<dbReference type="InterPro" id="IPR013785">
    <property type="entry name" value="Aldolase_TIM"/>
</dbReference>
<feature type="binding site" evidence="5">
    <location>
        <position position="68"/>
    </location>
    <ligand>
        <name>[4Fe-4S] cluster</name>
        <dbReference type="ChEBI" id="CHEBI:49883"/>
        <note>4Fe-4S-S-AdoMet</note>
    </ligand>
</feature>
<sequence>MEPIIQACTLCPRACGADRRSGRGLCGGGPRVKLARAALHFWEEPCISGDRGSGTVFFSGCPLHCCFCQNYPISAQNFGKEVPVERLAAIFLELQAQGAHNINLVTASHYAPWVLEALRLARPALGLPVVYNSGGYERLETLRMLEGAVQVYLPDLKYRDAALSARYSAAPDYFGQASRAILEMYRQVGPLELGEDGTLRRGLVVRHLVLPKAWRDSVALLEWLADTLPLDSFYLSLMSQYTPCWHSGDFPELGRRVSTYEYNRVLERAQELGFSGFLQERSSAKEEYTPPFHLEGV</sequence>
<dbReference type="SFLD" id="SFLDS00029">
    <property type="entry name" value="Radical_SAM"/>
    <property type="match status" value="1"/>
</dbReference>
<dbReference type="InterPro" id="IPR007197">
    <property type="entry name" value="rSAM"/>
</dbReference>
<feature type="binding site" evidence="5">
    <location>
        <position position="65"/>
    </location>
    <ligand>
        <name>[4Fe-4S] cluster</name>
        <dbReference type="ChEBI" id="CHEBI:49883"/>
        <note>4Fe-4S-S-AdoMet</note>
    </ligand>
</feature>
<evidence type="ECO:0000256" key="2">
    <source>
        <dbReference type="ARBA" id="ARBA00022723"/>
    </source>
</evidence>
<comment type="caution">
    <text evidence="6">The sequence shown here is derived from an EMBL/GenBank/DDBJ whole genome shotgun (WGS) entry which is preliminary data.</text>
</comment>
<reference evidence="6" key="2">
    <citation type="submission" date="2021-04" db="EMBL/GenBank/DDBJ databases">
        <authorList>
            <person name="Gilroy R."/>
        </authorList>
    </citation>
    <scope>NUCLEOTIDE SEQUENCE</scope>
    <source>
        <strain evidence="6">CHK188-5543</strain>
    </source>
</reference>
<dbReference type="InterPro" id="IPR040085">
    <property type="entry name" value="MJ0674-like"/>
</dbReference>
<dbReference type="SUPFAM" id="SSF102114">
    <property type="entry name" value="Radical SAM enzymes"/>
    <property type="match status" value="1"/>
</dbReference>
<protein>
    <submittedName>
        <fullName evidence="6">Radical SAM protein</fullName>
    </submittedName>
</protein>